<evidence type="ECO:0000313" key="2">
    <source>
        <dbReference type="EMBL" id="CAK9069618.1"/>
    </source>
</evidence>
<evidence type="ECO:0000256" key="1">
    <source>
        <dbReference type="SAM" id="SignalP"/>
    </source>
</evidence>
<accession>A0ABP0P1U5</accession>
<reference evidence="2 3" key="1">
    <citation type="submission" date="2024-02" db="EMBL/GenBank/DDBJ databases">
        <authorList>
            <person name="Chen Y."/>
            <person name="Shah S."/>
            <person name="Dougan E. K."/>
            <person name="Thang M."/>
            <person name="Chan C."/>
        </authorList>
    </citation>
    <scope>NUCLEOTIDE SEQUENCE [LARGE SCALE GENOMIC DNA]</scope>
</reference>
<sequence>MHAIALFLLPLAVAICQDCDTEDVNLLNVHRDHHQPRHRTPSADTGGYVACTYNKTYGYPDGVVQVDPSSTGTPLSELDSRCSENSVAYVDDSEEASCILNSPGTYYDYGNWYASKACPYPAGATEYPTVTTQAQCETYYNNFVALGDNITINGTFYKLGIGHGPLKGVRGNCYFMEYESRYALIFQVDIRSWSFEFTYDTLQYIYNNQGDPGGTCLIPNVQIVDCADIPGMA</sequence>
<organism evidence="2 3">
    <name type="scientific">Durusdinium trenchii</name>
    <dbReference type="NCBI Taxonomy" id="1381693"/>
    <lineage>
        <taxon>Eukaryota</taxon>
        <taxon>Sar</taxon>
        <taxon>Alveolata</taxon>
        <taxon>Dinophyceae</taxon>
        <taxon>Suessiales</taxon>
        <taxon>Symbiodiniaceae</taxon>
        <taxon>Durusdinium</taxon>
    </lineage>
</organism>
<keyword evidence="1" id="KW-0732">Signal</keyword>
<dbReference type="EMBL" id="CAXAMM010032355">
    <property type="protein sequence ID" value="CAK9069618.1"/>
    <property type="molecule type" value="Genomic_DNA"/>
</dbReference>
<proteinExistence type="predicted"/>
<evidence type="ECO:0000313" key="3">
    <source>
        <dbReference type="Proteomes" id="UP001642464"/>
    </source>
</evidence>
<keyword evidence="3" id="KW-1185">Reference proteome</keyword>
<gene>
    <name evidence="2" type="ORF">SCF082_LOCUS34821</name>
</gene>
<dbReference type="Proteomes" id="UP001642464">
    <property type="component" value="Unassembled WGS sequence"/>
</dbReference>
<comment type="caution">
    <text evidence="2">The sequence shown here is derived from an EMBL/GenBank/DDBJ whole genome shotgun (WGS) entry which is preliminary data.</text>
</comment>
<feature type="chain" id="PRO_5045551829" evidence="1">
    <location>
        <begin position="17"/>
        <end position="233"/>
    </location>
</feature>
<protein>
    <submittedName>
        <fullName evidence="2">PDZ domain-containing protein</fullName>
    </submittedName>
</protein>
<feature type="signal peptide" evidence="1">
    <location>
        <begin position="1"/>
        <end position="16"/>
    </location>
</feature>
<name>A0ABP0P1U5_9DINO</name>